<keyword evidence="1" id="KW-0812">Transmembrane</keyword>
<keyword evidence="1" id="KW-0472">Membrane</keyword>
<dbReference type="InterPro" id="IPR025645">
    <property type="entry name" value="DUF4349"/>
</dbReference>
<feature type="domain" description="DUF4349" evidence="3">
    <location>
        <begin position="73"/>
        <end position="156"/>
    </location>
</feature>
<dbReference type="PROSITE" id="PS51257">
    <property type="entry name" value="PROKAR_LIPOPROTEIN"/>
    <property type="match status" value="1"/>
</dbReference>
<keyword evidence="2" id="KW-0732">Signal</keyword>
<comment type="caution">
    <text evidence="4">The sequence shown here is derived from an EMBL/GenBank/DDBJ whole genome shotgun (WGS) entry which is preliminary data.</text>
</comment>
<dbReference type="AlphaFoldDB" id="A0A2D0AFV7"/>
<evidence type="ECO:0000259" key="3">
    <source>
        <dbReference type="Pfam" id="PF14257"/>
    </source>
</evidence>
<dbReference type="EMBL" id="NIRR01000013">
    <property type="protein sequence ID" value="OWP63300.1"/>
    <property type="molecule type" value="Genomic_DNA"/>
</dbReference>
<keyword evidence="1" id="KW-1133">Transmembrane helix</keyword>
<organism evidence="4 5">
    <name type="scientific">Hymenobacter amundsenii</name>
    <dbReference type="NCBI Taxonomy" id="2006685"/>
    <lineage>
        <taxon>Bacteria</taxon>
        <taxon>Pseudomonadati</taxon>
        <taxon>Bacteroidota</taxon>
        <taxon>Cytophagia</taxon>
        <taxon>Cytophagales</taxon>
        <taxon>Hymenobacteraceae</taxon>
        <taxon>Hymenobacter</taxon>
    </lineage>
</organism>
<dbReference type="OrthoDB" id="885348at2"/>
<feature type="signal peptide" evidence="2">
    <location>
        <begin position="1"/>
        <end position="21"/>
    </location>
</feature>
<protein>
    <recommendedName>
        <fullName evidence="3">DUF4349 domain-containing protein</fullName>
    </recommendedName>
</protein>
<evidence type="ECO:0000313" key="5">
    <source>
        <dbReference type="Proteomes" id="UP000197277"/>
    </source>
</evidence>
<feature type="transmembrane region" description="Helical" evidence="1">
    <location>
        <begin position="229"/>
        <end position="249"/>
    </location>
</feature>
<dbReference type="Proteomes" id="UP000197277">
    <property type="component" value="Unassembled WGS sequence"/>
</dbReference>
<evidence type="ECO:0000313" key="4">
    <source>
        <dbReference type="EMBL" id="OWP63300.1"/>
    </source>
</evidence>
<gene>
    <name evidence="4" type="ORF">CDA63_09750</name>
</gene>
<feature type="chain" id="PRO_5012971526" description="DUF4349 domain-containing protein" evidence="2">
    <location>
        <begin position="22"/>
        <end position="260"/>
    </location>
</feature>
<accession>A0A2D0AFV7</accession>
<name>A0A2D0AFV7_9BACT</name>
<reference evidence="4 5" key="1">
    <citation type="submission" date="2017-06" db="EMBL/GenBank/DDBJ databases">
        <title>Hymenobacter amundsenii sp. nov. isolated from regoliths in Antarctica.</title>
        <authorList>
            <person name="Sedlacek I."/>
            <person name="Kralova S."/>
            <person name="Pantucek R."/>
            <person name="Svec P."/>
            <person name="Holochova P."/>
            <person name="Stankova E."/>
            <person name="Vrbovska V."/>
            <person name="Busse H.-J."/>
        </authorList>
    </citation>
    <scope>NUCLEOTIDE SEQUENCE [LARGE SCALE GENOMIC DNA]</scope>
    <source>
        <strain evidence="4 5">CCM 8682</strain>
    </source>
</reference>
<dbReference type="RefSeq" id="WP_088464267.1">
    <property type="nucleotide sequence ID" value="NZ_NIRR01000013.1"/>
</dbReference>
<sequence>MKNYVRLLPLLGLMLAGCAQSAETEMVEPTETAAVPAPTNLLAPAPAVGPTETASPAPEVPLARLWRTAGHPVIYQGTMELEVDDFTTASARLDTVLIQRGAYLTNALETTDTGRHQQVLTIRVPSAQFLALTSALTRLGTVHHKQLTSRDVAAELARQAAKPGARPDTAATRQAATEHQLLTEQAALATLQLTYFQFRPATDLVPPEAAVAPRIRAGLWFGWRIVGQLFIALAYVWPLLLGVAGWGFWHWRRTSTAVGQ</sequence>
<evidence type="ECO:0000256" key="1">
    <source>
        <dbReference type="SAM" id="Phobius"/>
    </source>
</evidence>
<evidence type="ECO:0000256" key="2">
    <source>
        <dbReference type="SAM" id="SignalP"/>
    </source>
</evidence>
<proteinExistence type="predicted"/>
<keyword evidence="5" id="KW-1185">Reference proteome</keyword>
<dbReference type="Pfam" id="PF14257">
    <property type="entry name" value="DUF4349"/>
    <property type="match status" value="1"/>
</dbReference>